<dbReference type="GO" id="GO:0005886">
    <property type="term" value="C:plasma membrane"/>
    <property type="evidence" value="ECO:0007669"/>
    <property type="project" value="TreeGrafter"/>
</dbReference>
<dbReference type="PANTHER" id="PTHR11706:SF33">
    <property type="entry name" value="NATURAL RESISTANCE-ASSOCIATED MACROPHAGE PROTEIN 2"/>
    <property type="match status" value="1"/>
</dbReference>
<feature type="transmembrane region" description="Helical" evidence="7">
    <location>
        <begin position="312"/>
        <end position="339"/>
    </location>
</feature>
<comment type="subcellular location">
    <subcellularLocation>
        <location evidence="1">Membrane</location>
        <topology evidence="1">Multi-pass membrane protein</topology>
    </subcellularLocation>
</comment>
<keyword evidence="3" id="KW-0813">Transport</keyword>
<comment type="similarity">
    <text evidence="2">Belongs to the NRAMP family.</text>
</comment>
<organism evidence="8 9">
    <name type="scientific">Macrostomum lignano</name>
    <dbReference type="NCBI Taxonomy" id="282301"/>
    <lineage>
        <taxon>Eukaryota</taxon>
        <taxon>Metazoa</taxon>
        <taxon>Spiralia</taxon>
        <taxon>Lophotrochozoa</taxon>
        <taxon>Platyhelminthes</taxon>
        <taxon>Rhabditophora</taxon>
        <taxon>Macrostomorpha</taxon>
        <taxon>Macrostomida</taxon>
        <taxon>Macrostomidae</taxon>
        <taxon>Macrostomum</taxon>
    </lineage>
</organism>
<evidence type="ECO:0000313" key="9">
    <source>
        <dbReference type="WBParaSite" id="maker-unitig_42867-snap-gene-0.8-mRNA-1"/>
    </source>
</evidence>
<protein>
    <submittedName>
        <fullName evidence="9">AA_permease domain-containing protein</fullName>
    </submittedName>
</protein>
<evidence type="ECO:0000256" key="6">
    <source>
        <dbReference type="ARBA" id="ARBA00023136"/>
    </source>
</evidence>
<dbReference type="Proteomes" id="UP000095280">
    <property type="component" value="Unplaced"/>
</dbReference>
<evidence type="ECO:0000256" key="3">
    <source>
        <dbReference type="ARBA" id="ARBA00022448"/>
    </source>
</evidence>
<keyword evidence="4 7" id="KW-0812">Transmembrane</keyword>
<accession>A0A1I8FP77</accession>
<evidence type="ECO:0000256" key="7">
    <source>
        <dbReference type="SAM" id="Phobius"/>
    </source>
</evidence>
<dbReference type="InterPro" id="IPR001046">
    <property type="entry name" value="NRAMP_fam"/>
</dbReference>
<keyword evidence="5 7" id="KW-1133">Transmembrane helix</keyword>
<evidence type="ECO:0000256" key="1">
    <source>
        <dbReference type="ARBA" id="ARBA00004141"/>
    </source>
</evidence>
<proteinExistence type="inferred from homology"/>
<dbReference type="GO" id="GO:0034755">
    <property type="term" value="P:iron ion transmembrane transport"/>
    <property type="evidence" value="ECO:0007669"/>
    <property type="project" value="TreeGrafter"/>
</dbReference>
<dbReference type="GO" id="GO:0015086">
    <property type="term" value="F:cadmium ion transmembrane transporter activity"/>
    <property type="evidence" value="ECO:0007669"/>
    <property type="project" value="TreeGrafter"/>
</dbReference>
<dbReference type="GO" id="GO:0005384">
    <property type="term" value="F:manganese ion transmembrane transporter activity"/>
    <property type="evidence" value="ECO:0007669"/>
    <property type="project" value="TreeGrafter"/>
</dbReference>
<dbReference type="PANTHER" id="PTHR11706">
    <property type="entry name" value="SOLUTE CARRIER PROTEIN FAMILY 11 MEMBER"/>
    <property type="match status" value="1"/>
</dbReference>
<dbReference type="WBParaSite" id="maker-unitig_42867-snap-gene-0.8-mRNA-1">
    <property type="protein sequence ID" value="maker-unitig_42867-snap-gene-0.8-mRNA-1"/>
    <property type="gene ID" value="maker-unitig_42867-snap-gene-0.8"/>
</dbReference>
<dbReference type="PRINTS" id="PR00447">
    <property type="entry name" value="NATRESASSCMP"/>
</dbReference>
<keyword evidence="6 7" id="KW-0472">Membrane</keyword>
<name>A0A1I8FP77_9PLAT</name>
<sequence>TGDSAVGAACSLPLSTPSTFLLLDKYGLRRLEAFFGFLILTMAVTFGLRVPCVCSPTSGRCCAAWVVAGVPRLRGPFSCCRRWAPSERALVQSRDVNRQDRRAVREANKYFFVESPSLCSCLSHQPVRGVRCSPQGYTARAGHECHLQLLQLQQAGYGHLTGRRLPRLPVRPWPACTSGRGHPGCAGQSSTMTGTYAGQFVMEGFLQLRFGSAAAGAASLVLLGHRPHRPAGRPHRHQPAHRALNDLLNVLMSQQLPFALIPILTFTASGRYMSEFPQPPCHQPAGCACSLGRRGGINVFFMAVFVQQLPQVWYVLAPLGLACLLYFCFIIYLVVLACAGDFPSLLGGRPGIRCRGRGGSSCSPAVGDFRDCGAAAGRQ</sequence>
<evidence type="ECO:0000256" key="4">
    <source>
        <dbReference type="ARBA" id="ARBA00022692"/>
    </source>
</evidence>
<evidence type="ECO:0000256" key="5">
    <source>
        <dbReference type="ARBA" id="ARBA00022989"/>
    </source>
</evidence>
<feature type="transmembrane region" description="Helical" evidence="7">
    <location>
        <begin position="31"/>
        <end position="50"/>
    </location>
</feature>
<evidence type="ECO:0000256" key="2">
    <source>
        <dbReference type="ARBA" id="ARBA00006670"/>
    </source>
</evidence>
<dbReference type="AlphaFoldDB" id="A0A1I8FP77"/>
<evidence type="ECO:0000313" key="8">
    <source>
        <dbReference type="Proteomes" id="UP000095280"/>
    </source>
</evidence>
<reference evidence="9" key="1">
    <citation type="submission" date="2016-11" db="UniProtKB">
        <authorList>
            <consortium name="WormBaseParasite"/>
        </authorList>
    </citation>
    <scope>IDENTIFICATION</scope>
</reference>
<keyword evidence="8" id="KW-1185">Reference proteome</keyword>
<dbReference type="Pfam" id="PF01566">
    <property type="entry name" value="Nramp"/>
    <property type="match status" value="1"/>
</dbReference>